<sequence length="182" mass="20411">MSEHGQYLAKYRFLSGIAETYESRSLARSPQQVLIPAGEVLWIPVTKAEVGHTVVTKKITFRAFSAQAEQDCNIVLDVGDHYLFKSGKFADPNKSRGTFNSRFVKEDRTPGSSAVYSGGLLTQSSAASGVATFPDNFITSERYHAICKENQDIYWKVLNQSAVYDHVLLLNVYAWFYPNKEV</sequence>
<evidence type="ECO:0000313" key="2">
    <source>
        <dbReference type="Proteomes" id="UP000326354"/>
    </source>
</evidence>
<dbReference type="EMBL" id="AP019860">
    <property type="protein sequence ID" value="BBM84435.1"/>
    <property type="molecule type" value="Genomic_DNA"/>
</dbReference>
<gene>
    <name evidence="1" type="ORF">UABAM_02795</name>
</gene>
<dbReference type="RefSeq" id="WP_151968591.1">
    <property type="nucleotide sequence ID" value="NZ_AP019860.1"/>
</dbReference>
<accession>A0A5S9IPR5</accession>
<name>A0A5S9IPR5_UABAM</name>
<proteinExistence type="predicted"/>
<organism evidence="1 2">
    <name type="scientific">Uabimicrobium amorphum</name>
    <dbReference type="NCBI Taxonomy" id="2596890"/>
    <lineage>
        <taxon>Bacteria</taxon>
        <taxon>Pseudomonadati</taxon>
        <taxon>Planctomycetota</taxon>
        <taxon>Candidatus Uabimicrobiia</taxon>
        <taxon>Candidatus Uabimicrobiales</taxon>
        <taxon>Candidatus Uabimicrobiaceae</taxon>
        <taxon>Candidatus Uabimicrobium</taxon>
    </lineage>
</organism>
<reference evidence="1 2" key="1">
    <citation type="submission" date="2019-08" db="EMBL/GenBank/DDBJ databases">
        <title>Complete genome sequence of Candidatus Uab amorphum.</title>
        <authorList>
            <person name="Shiratori T."/>
            <person name="Suzuki S."/>
            <person name="Kakizawa Y."/>
            <person name="Ishida K."/>
        </authorList>
    </citation>
    <scope>NUCLEOTIDE SEQUENCE [LARGE SCALE GENOMIC DNA]</scope>
    <source>
        <strain evidence="1 2">SRT547</strain>
    </source>
</reference>
<dbReference type="Proteomes" id="UP000326354">
    <property type="component" value="Chromosome"/>
</dbReference>
<protein>
    <submittedName>
        <fullName evidence="1">Uncharacterized protein</fullName>
    </submittedName>
</protein>
<keyword evidence="2" id="KW-1185">Reference proteome</keyword>
<evidence type="ECO:0000313" key="1">
    <source>
        <dbReference type="EMBL" id="BBM84435.1"/>
    </source>
</evidence>
<dbReference type="KEGG" id="uam:UABAM_02795"/>
<dbReference type="AlphaFoldDB" id="A0A5S9IPR5"/>